<keyword evidence="1" id="KW-0328">Glycosyltransferase</keyword>
<dbReference type="GO" id="GO:0005975">
    <property type="term" value="P:carbohydrate metabolic process"/>
    <property type="evidence" value="ECO:0007669"/>
    <property type="project" value="InterPro"/>
</dbReference>
<dbReference type="InterPro" id="IPR052047">
    <property type="entry name" value="GH94_Enzymes"/>
</dbReference>
<dbReference type="InterPro" id="IPR037824">
    <property type="entry name" value="GH94N_2_NdvB"/>
</dbReference>
<dbReference type="Gene3D" id="1.50.10.10">
    <property type="match status" value="1"/>
</dbReference>
<keyword evidence="9" id="KW-1185">Reference proteome</keyword>
<dbReference type="InterPro" id="IPR010383">
    <property type="entry name" value="Glyco_hydrolase_94_b-supersand"/>
</dbReference>
<dbReference type="InterPro" id="IPR037018">
    <property type="entry name" value="GH65_N"/>
</dbReference>
<feature type="domain" description="Glycosyl hydrolase 94 catalytic" evidence="7">
    <location>
        <begin position="2222"/>
        <end position="2643"/>
    </location>
</feature>
<accession>A0A074MNL9</accession>
<proteinExistence type="predicted"/>
<evidence type="ECO:0000259" key="6">
    <source>
        <dbReference type="Pfam" id="PF10091"/>
    </source>
</evidence>
<keyword evidence="2" id="KW-0808">Transferase</keyword>
<dbReference type="InterPro" id="IPR019282">
    <property type="entry name" value="Glycoamylase-like_cons_dom"/>
</dbReference>
<dbReference type="PANTHER" id="PTHR37469:SF2">
    <property type="entry name" value="CELLOBIONIC ACID PHOSPHORYLASE"/>
    <property type="match status" value="1"/>
</dbReference>
<feature type="domain" description="Glycosyl hydrolase 94 supersandwich" evidence="5">
    <location>
        <begin position="1457"/>
        <end position="1714"/>
    </location>
</feature>
<dbReference type="Pfam" id="PF17167">
    <property type="entry name" value="Glyco_hydro_94"/>
    <property type="match status" value="1"/>
</dbReference>
<evidence type="ECO:0000313" key="8">
    <source>
        <dbReference type="EMBL" id="KEO93448.1"/>
    </source>
</evidence>
<feature type="region of interest" description="Disordered" evidence="3">
    <location>
        <begin position="2715"/>
        <end position="2739"/>
    </location>
</feature>
<feature type="region of interest" description="Disordered" evidence="3">
    <location>
        <begin position="1429"/>
        <end position="1451"/>
    </location>
</feature>
<evidence type="ECO:0000256" key="3">
    <source>
        <dbReference type="SAM" id="MobiDB-lite"/>
    </source>
</evidence>
<evidence type="ECO:0000313" key="9">
    <source>
        <dbReference type="Proteomes" id="UP000027866"/>
    </source>
</evidence>
<dbReference type="KEGG" id="elq:Ga0102493_11165"/>
<dbReference type="InterPro" id="IPR033432">
    <property type="entry name" value="GH94_catalytic"/>
</dbReference>
<dbReference type="OrthoDB" id="9769991at2"/>
<protein>
    <submittedName>
        <fullName evidence="8">Uncharacterized protein</fullName>
    </submittedName>
</protein>
<dbReference type="InterPro" id="IPR011013">
    <property type="entry name" value="Gal_mutarotase_sf_dom"/>
</dbReference>
<dbReference type="GO" id="GO:0030246">
    <property type="term" value="F:carbohydrate binding"/>
    <property type="evidence" value="ECO:0007669"/>
    <property type="project" value="InterPro"/>
</dbReference>
<feature type="transmembrane region" description="Helical" evidence="4">
    <location>
        <begin position="864"/>
        <end position="883"/>
    </location>
</feature>
<dbReference type="EMBL" id="JMIX01000006">
    <property type="protein sequence ID" value="KEO93448.1"/>
    <property type="molecule type" value="Genomic_DNA"/>
</dbReference>
<keyword evidence="4" id="KW-1133">Transmembrane helix</keyword>
<dbReference type="SUPFAM" id="SSF74650">
    <property type="entry name" value="Galactose mutarotase-like"/>
    <property type="match status" value="2"/>
</dbReference>
<feature type="transmembrane region" description="Helical" evidence="4">
    <location>
        <begin position="783"/>
        <end position="806"/>
    </location>
</feature>
<dbReference type="InterPro" id="IPR008928">
    <property type="entry name" value="6-hairpin_glycosidase_sf"/>
</dbReference>
<dbReference type="SUPFAM" id="SSF48208">
    <property type="entry name" value="Six-hairpin glycosidases"/>
    <property type="match status" value="1"/>
</dbReference>
<dbReference type="Gene3D" id="2.60.420.10">
    <property type="entry name" value="Maltose phosphorylase, domain 3"/>
    <property type="match status" value="1"/>
</dbReference>
<feature type="transmembrane region" description="Helical" evidence="4">
    <location>
        <begin position="314"/>
        <end position="338"/>
    </location>
</feature>
<dbReference type="PANTHER" id="PTHR37469">
    <property type="entry name" value="CELLOBIONIC ACID PHOSPHORYLASE-RELATED"/>
    <property type="match status" value="1"/>
</dbReference>
<feature type="domain" description="Glycoamylase-like" evidence="6">
    <location>
        <begin position="1195"/>
        <end position="1395"/>
    </location>
</feature>
<dbReference type="Proteomes" id="UP000027866">
    <property type="component" value="Unassembled WGS sequence"/>
</dbReference>
<name>A0A074MNL9_9SPHN</name>
<dbReference type="PATRIC" id="fig|39960.10.peg.2417"/>
<dbReference type="Gene3D" id="2.70.98.40">
    <property type="entry name" value="Glycoside hydrolase, family 65, N-terminal domain"/>
    <property type="match status" value="2"/>
</dbReference>
<dbReference type="SMART" id="SM01068">
    <property type="entry name" value="CBM_X"/>
    <property type="match status" value="1"/>
</dbReference>
<dbReference type="Pfam" id="PF06165">
    <property type="entry name" value="GH94_b-supersand"/>
    <property type="match status" value="2"/>
</dbReference>
<feature type="transmembrane region" description="Helical" evidence="4">
    <location>
        <begin position="344"/>
        <end position="369"/>
    </location>
</feature>
<dbReference type="InterPro" id="IPR012341">
    <property type="entry name" value="6hp_glycosidase-like_sf"/>
</dbReference>
<dbReference type="CDD" id="cd11756">
    <property type="entry name" value="GH94N_ChvB_NdvB_1_like"/>
    <property type="match status" value="1"/>
</dbReference>
<reference evidence="8 9" key="1">
    <citation type="submission" date="2014-04" db="EMBL/GenBank/DDBJ databases">
        <title>A comprehensive comparison of genomes of Erythrobacter spp. Strains.</title>
        <authorList>
            <person name="Zheng Q."/>
        </authorList>
    </citation>
    <scope>NUCLEOTIDE SEQUENCE [LARGE SCALE GENOMIC DNA]</scope>
    <source>
        <strain evidence="8 9">DSM 8509</strain>
    </source>
</reference>
<feature type="domain" description="Glycosyl hydrolase 94 supersandwich" evidence="5">
    <location>
        <begin position="1938"/>
        <end position="2207"/>
    </location>
</feature>
<feature type="transmembrane region" description="Helical" evidence="4">
    <location>
        <begin position="839"/>
        <end position="857"/>
    </location>
</feature>
<evidence type="ECO:0000256" key="4">
    <source>
        <dbReference type="SAM" id="Phobius"/>
    </source>
</evidence>
<keyword evidence="4" id="KW-0812">Transmembrane</keyword>
<organism evidence="8 9">
    <name type="scientific">Erythrobacter litoralis</name>
    <dbReference type="NCBI Taxonomy" id="39960"/>
    <lineage>
        <taxon>Bacteria</taxon>
        <taxon>Pseudomonadati</taxon>
        <taxon>Pseudomonadota</taxon>
        <taxon>Alphaproteobacteria</taxon>
        <taxon>Sphingomonadales</taxon>
        <taxon>Erythrobacteraceae</taxon>
        <taxon>Erythrobacter/Porphyrobacter group</taxon>
        <taxon>Erythrobacter</taxon>
    </lineage>
</organism>
<feature type="transmembrane region" description="Helical" evidence="4">
    <location>
        <begin position="739"/>
        <end position="762"/>
    </location>
</feature>
<evidence type="ECO:0000256" key="2">
    <source>
        <dbReference type="ARBA" id="ARBA00022679"/>
    </source>
</evidence>
<dbReference type="Pfam" id="PF10091">
    <property type="entry name" value="Glycoamylase"/>
    <property type="match status" value="1"/>
</dbReference>
<evidence type="ECO:0000256" key="1">
    <source>
        <dbReference type="ARBA" id="ARBA00022676"/>
    </source>
</evidence>
<dbReference type="GO" id="GO:0016757">
    <property type="term" value="F:glycosyltransferase activity"/>
    <property type="evidence" value="ECO:0007669"/>
    <property type="project" value="UniProtKB-KW"/>
</dbReference>
<gene>
    <name evidence="8" type="ORF">EH32_12090</name>
</gene>
<evidence type="ECO:0000259" key="7">
    <source>
        <dbReference type="Pfam" id="PF17167"/>
    </source>
</evidence>
<sequence length="2739" mass="298239">MIADPFTDPVASQGWEAGKDWRFAATRRKSRGVPAWRSLDSLDAWLADALGAASEAHPAASSAAEWLLDNGYIVKRAIVQLGEDLPRGFYARLRPIEGGPAGGEPRVLMLAHGLLHAGKHQLSREVLLAYLEGYQSHHPLDIAELWALPAMLRLACIERLASAVGEAFPAVKVPFECSRSCRAFAPPAAAEESIARMIANLVAISSIDWKDIFDHASAVDRLLCEDPAETYAACDFETRDAYRDSLEDLADRAALAEVEVAEAALAMARETQDLPGRHVGHWLCGAGLAAMERRIGISLSLGRRMARAMRARAGLVYAGLLFACGLAGLLLPAAYLAYEQASAVQWVLGLALCALPTTVLAVTFVNWLVTATVPPRRLPKLDFREGIDRSARTIVAVPVILGSVAEAQEIIARLELHRLANPEADAFVLLSDPTDAPQERMPGDEEIERALRRGVIALNRKWHGGFCLLHRARQYNRAENCWMGWERKRGKIEQFNAFLETANRSAFPVTAGAVRRLVGTRFVVTADADTRLSPGSVAKLAGALAHPLNRPVFDDGGRVLAGYTVLQPRIEIGPQGTHTRFARLFGGDSAIDIYSRAVSDVYQDLIGTGNYVGKGIYDVEAFARSLAGRIPENLLLSHDLWEGLQGRAGLASDIVFYEGFPESYAEYARRWHRWVRGDWQLLPWLFDRVPGPGGQRIANRLTTFDRLRIWDNMRRSLLPPSVMLLLAGGWFVLPGSAWVWTAIALLVPGAWLFTEVVTGMARGRRRGVLATTGNRAREHLARWLLQIVFLPADSFVALHAITLTLVRLRRGERLLQWTSAAEVNRLIALGSVRSAQFAATWPAPAAGLIALAALGLARSPALAAALPLVAAWLAAPLIARLTAFPARRPRPSLERADRHYLRAVARRSWLFFERFAGPQDHWLPPDNHQEAPIAATAHRTSPTNIGMMALAALSAWRLGHLGTPEFAIRMQSMLDALDRLERWHGHILNWYDTRSLAPLEPRYVSSVDSGNLAVSLVTLARGCRTIADAPLFTPARWDGFSDCLRLLGEAIDSCSLDGDLAGEAAHLREIVAGLAEEERHWRDLIDAAERQLACLRSGIVRALVEQEANEPTGIEQVHDWLERSEHHLAECRRELLGEAPSSRDRIAHVLRDIARRADAFAQGMDFAPLYDNHRRLFHIGYDVSGERLDPHLYDLLASEARLASYFAIAKRDVPTEHWFRLGRPVRQRRGRTALVSWNGSMFEYLMPSLFVRSDEATLLGMTEREVVAIQKAHAGRRRVPWGISESGFASYGGDGAWRYRAFGVPDIGLRRGLEEDLVIAPYASALALPVDPRGVVANLRRLEKLGALGRFGFHEALDFTPARLGEGGAPALVRSYMAHHHGMTIAAIANAVADDAIVRWFGADHRMQAVDLLLNERIPWEIQPELERRQTLAEPSPAASKPPRAQAWERGGEESDMVHLMGNGRVSFAIGTDGAGDLVWKGNAVTCPAGRDRDRGHFLHLRGGRDTPLAATLSPFPPAAGRSAVIHPHKLEIRSQAGDLSAVHEMLVAPVDDVALHRLRLVNHSARTMHLDFASDAEIALAPLGEWNRHPAFARLFVEARHHPPTDALVFTRRSRDADAPGLAMAQRIVGTPGRVRVTGFEVSRRHARGRLATHRAFPEVAARPASLETHPLDAASVLAARISLPAHGEAEIAVVTALAPSGEEALEVLERYGSLAALDWIDGDAKHRARADLARIGLLPERLRDAQLLFSALVAEPGPRNPASGEARRQDLWELGLSGDLPILVYEPGEDVAGEDLRFVLRAHRLWRWHGHPVDLAILYPGPPGYIDPVRERIAESLRDVGVEDHLGQRGGIVLIGKEQREAHLVAALEAAARVTLRAGLEAVERQIDSGRAGPVPLPAFLPSAAPAQDSSGEGRGPAHEDRALVAGPGGFTPAGDYAIELAPGEATPAPWSNVIANASFGTVVTEAGLGFTFGGNSGEQRITPWHNDPLRDPSGEALYLRDEASGRVWTVTPLPAGRDAPCRIEHRPGETIWTRNSDGLEQTLACSLAEDDPVKIVRLTLRDTSGQARRITATFLADWIIGANAADPAPLRTSRYRADLAAILGQNPMDGAMGGGIAFLAGEGTIHGLSTSRSDVLGEPPDWKRPVALGAWGLGDRSGNSGEDAAAALQVHIDIAPGGEAGTVFFLGMAAGEDEIADCLARLRGPGAAAVAAANTIASWEERFASFEVKTPDPAFDLMVNRWLPYQILSSRVYARAGFYQASGAFGFRDQLQDVSALFLSAPGIARAHILRAAAHQFEEGDVLHWWHPPSGKGVRTRCSDDLVWLPFVTADYVRATGDMTILDEEVPFLRAPELAPDEADRYGEFAHGESGSLFEHCRRAFDRAFRTGEHGLPLIGDGDWNDGMNRIGAGGKGESVWLAWFLIASIRSFSDVAQAAGQPEFGARWIARADQLTRALEEHGWDGAWYLRAFDDYGRPWGSAENEECRIDALVQAWSVIAGGDSARSRRAMDSAFEQLVRPSDSIARLLDPPFADSPRDPGYIQAYPPGIRENGGQYSHAAAWLGIACAMLGDGAQAKEVFDRINPACHAATVEDAMRYAVEPYAAAGDISGGDEHLGQGGWTWYTGAAGWAWRLASEHILGIRLDRGRIDLAPCLPPDWDGFCASVRGQGVIEIEVRRGEASALTIDGEQAESGPIDFPGEGKRREVLLVLAPAPGTRPASSSDPVPQPSGAAAGRA</sequence>
<feature type="transmembrane region" description="Helical" evidence="4">
    <location>
        <begin position="716"/>
        <end position="733"/>
    </location>
</feature>
<evidence type="ECO:0000259" key="5">
    <source>
        <dbReference type="Pfam" id="PF06165"/>
    </source>
</evidence>
<feature type="region of interest" description="Disordered" evidence="3">
    <location>
        <begin position="1900"/>
        <end position="1929"/>
    </location>
</feature>
<dbReference type="Gene3D" id="1.50.10.140">
    <property type="match status" value="2"/>
</dbReference>
<feature type="compositionally biased region" description="Low complexity" evidence="3">
    <location>
        <begin position="1900"/>
        <end position="1909"/>
    </location>
</feature>
<keyword evidence="4" id="KW-0472">Membrane</keyword>
<comment type="caution">
    <text evidence="8">The sequence shown here is derived from an EMBL/GenBank/DDBJ whole genome shotgun (WGS) entry which is preliminary data.</text>
</comment>